<reference evidence="3 4" key="2">
    <citation type="submission" date="2018-11" db="EMBL/GenBank/DDBJ databases">
        <authorList>
            <consortium name="Pathogen Informatics"/>
        </authorList>
    </citation>
    <scope>NUCLEOTIDE SEQUENCE [LARGE SCALE GENOMIC DNA]</scope>
</reference>
<feature type="region of interest" description="Disordered" evidence="1">
    <location>
        <begin position="1"/>
        <end position="20"/>
    </location>
</feature>
<keyword evidence="2" id="KW-1133">Transmembrane helix</keyword>
<proteinExistence type="predicted"/>
<accession>A0A183EC75</accession>
<keyword evidence="2" id="KW-0812">Transmembrane</keyword>
<gene>
    <name evidence="3" type="ORF">GPUH_LOCUS18566</name>
</gene>
<keyword evidence="4" id="KW-1185">Reference proteome</keyword>
<evidence type="ECO:0000256" key="1">
    <source>
        <dbReference type="SAM" id="MobiDB-lite"/>
    </source>
</evidence>
<evidence type="ECO:0000313" key="5">
    <source>
        <dbReference type="WBParaSite" id="GPUH_0001859101-mRNA-1"/>
    </source>
</evidence>
<protein>
    <submittedName>
        <fullName evidence="5">Transmembrane protein 209</fullName>
    </submittedName>
</protein>
<evidence type="ECO:0000256" key="2">
    <source>
        <dbReference type="SAM" id="Phobius"/>
    </source>
</evidence>
<organism evidence="5">
    <name type="scientific">Gongylonema pulchrum</name>
    <dbReference type="NCBI Taxonomy" id="637853"/>
    <lineage>
        <taxon>Eukaryota</taxon>
        <taxon>Metazoa</taxon>
        <taxon>Ecdysozoa</taxon>
        <taxon>Nematoda</taxon>
        <taxon>Chromadorea</taxon>
        <taxon>Rhabditida</taxon>
        <taxon>Spirurina</taxon>
        <taxon>Spiruromorpha</taxon>
        <taxon>Spiruroidea</taxon>
        <taxon>Gongylonematidae</taxon>
        <taxon>Gongylonema</taxon>
    </lineage>
</organism>
<reference evidence="5" key="1">
    <citation type="submission" date="2016-06" db="UniProtKB">
        <authorList>
            <consortium name="WormBaseParasite"/>
        </authorList>
    </citation>
    <scope>IDENTIFICATION</scope>
</reference>
<dbReference type="WBParaSite" id="GPUH_0001859101-mRNA-1">
    <property type="protein sequence ID" value="GPUH_0001859101-mRNA-1"/>
    <property type="gene ID" value="GPUH_0001859101"/>
</dbReference>
<sequence>MLSQKGEAAVEQEDSVDNLATSTVATSEGIDFDYTPSGQTKEEEWPLLWRLLKVKTDVKEMDMPVMEMISAKKLQKILSLCIRPTSANVQQCDIEHLNWLLHRESIVVANEMQPEFCSVISKESKQLLRYCVNYNLSKNAEASMRQLVSGWLSFVNVFAIFAPVPLVPHVVQYQYISDAVYLLLSYASGIVMDMKLSAAVSQCLL</sequence>
<dbReference type="Proteomes" id="UP000271098">
    <property type="component" value="Unassembled WGS sequence"/>
</dbReference>
<feature type="transmembrane region" description="Helical" evidence="2">
    <location>
        <begin position="173"/>
        <end position="192"/>
    </location>
</feature>
<dbReference type="AlphaFoldDB" id="A0A183EC75"/>
<dbReference type="OrthoDB" id="5836131at2759"/>
<keyword evidence="2" id="KW-0472">Membrane</keyword>
<evidence type="ECO:0000313" key="3">
    <source>
        <dbReference type="EMBL" id="VDN32025.1"/>
    </source>
</evidence>
<evidence type="ECO:0000313" key="4">
    <source>
        <dbReference type="Proteomes" id="UP000271098"/>
    </source>
</evidence>
<name>A0A183EC75_9BILA</name>
<feature type="transmembrane region" description="Helical" evidence="2">
    <location>
        <begin position="147"/>
        <end position="167"/>
    </location>
</feature>
<dbReference type="EMBL" id="UYRT01086991">
    <property type="protein sequence ID" value="VDN32025.1"/>
    <property type="molecule type" value="Genomic_DNA"/>
</dbReference>